<reference evidence="1" key="1">
    <citation type="journal article" date="2023" name="G3 (Bethesda)">
        <title>A reference genome for the long-term kleptoplast-retaining sea slug Elysia crispata morphotype clarki.</title>
        <authorList>
            <person name="Eastman K.E."/>
            <person name="Pendleton A.L."/>
            <person name="Shaikh M.A."/>
            <person name="Suttiyut T."/>
            <person name="Ogas R."/>
            <person name="Tomko P."/>
            <person name="Gavelis G."/>
            <person name="Widhalm J.R."/>
            <person name="Wisecaver J.H."/>
        </authorList>
    </citation>
    <scope>NUCLEOTIDE SEQUENCE</scope>
    <source>
        <strain evidence="1">ECLA1</strain>
    </source>
</reference>
<protein>
    <submittedName>
        <fullName evidence="1">Uncharacterized protein</fullName>
    </submittedName>
</protein>
<name>A0AAE1DKW5_9GAST</name>
<keyword evidence="2" id="KW-1185">Reference proteome</keyword>
<gene>
    <name evidence="1" type="ORF">RRG08_003298</name>
</gene>
<dbReference type="EMBL" id="JAWDGP010003417">
    <property type="protein sequence ID" value="KAK3774406.1"/>
    <property type="molecule type" value="Genomic_DNA"/>
</dbReference>
<dbReference type="AlphaFoldDB" id="A0AAE1DKW5"/>
<evidence type="ECO:0000313" key="2">
    <source>
        <dbReference type="Proteomes" id="UP001283361"/>
    </source>
</evidence>
<proteinExistence type="predicted"/>
<comment type="caution">
    <text evidence="1">The sequence shown here is derived from an EMBL/GenBank/DDBJ whole genome shotgun (WGS) entry which is preliminary data.</text>
</comment>
<organism evidence="1 2">
    <name type="scientific">Elysia crispata</name>
    <name type="common">lettuce slug</name>
    <dbReference type="NCBI Taxonomy" id="231223"/>
    <lineage>
        <taxon>Eukaryota</taxon>
        <taxon>Metazoa</taxon>
        <taxon>Spiralia</taxon>
        <taxon>Lophotrochozoa</taxon>
        <taxon>Mollusca</taxon>
        <taxon>Gastropoda</taxon>
        <taxon>Heterobranchia</taxon>
        <taxon>Euthyneura</taxon>
        <taxon>Panpulmonata</taxon>
        <taxon>Sacoglossa</taxon>
        <taxon>Placobranchoidea</taxon>
        <taxon>Plakobranchidae</taxon>
        <taxon>Elysia</taxon>
    </lineage>
</organism>
<accession>A0AAE1DKW5</accession>
<dbReference type="Proteomes" id="UP001283361">
    <property type="component" value="Unassembled WGS sequence"/>
</dbReference>
<sequence>MSFRATRKRTLEGALFFRLKIPSPTGRVEGAFDPSRAVAFQATYDPFQVGGKAILEAHYFSFYPEEARVVP</sequence>
<evidence type="ECO:0000313" key="1">
    <source>
        <dbReference type="EMBL" id="KAK3774406.1"/>
    </source>
</evidence>